<keyword evidence="5" id="KW-1185">Reference proteome</keyword>
<dbReference type="EMBL" id="JBHUGA010000019">
    <property type="protein sequence ID" value="MFD1846543.1"/>
    <property type="molecule type" value="Genomic_DNA"/>
</dbReference>
<comment type="caution">
    <text evidence="4">The sequence shown here is derived from an EMBL/GenBank/DDBJ whole genome shotgun (WGS) entry which is preliminary data.</text>
</comment>
<evidence type="ECO:0000259" key="3">
    <source>
        <dbReference type="Pfam" id="PF13399"/>
    </source>
</evidence>
<dbReference type="RefSeq" id="WP_343878705.1">
    <property type="nucleotide sequence ID" value="NZ_BAAAIJ010000023.1"/>
</dbReference>
<keyword evidence="2" id="KW-1133">Transmembrane helix</keyword>
<dbReference type="Gene3D" id="3.30.70.2390">
    <property type="match status" value="1"/>
</dbReference>
<accession>A0ABW4Q768</accession>
<dbReference type="Pfam" id="PF13399">
    <property type="entry name" value="LytR_C"/>
    <property type="match status" value="1"/>
</dbReference>
<evidence type="ECO:0000313" key="5">
    <source>
        <dbReference type="Proteomes" id="UP001597307"/>
    </source>
</evidence>
<proteinExistence type="predicted"/>
<organism evidence="4 5">
    <name type="scientific">Arthrobacter flavus</name>
    <dbReference type="NCBI Taxonomy" id="95172"/>
    <lineage>
        <taxon>Bacteria</taxon>
        <taxon>Bacillati</taxon>
        <taxon>Actinomycetota</taxon>
        <taxon>Actinomycetes</taxon>
        <taxon>Micrococcales</taxon>
        <taxon>Micrococcaceae</taxon>
        <taxon>Arthrobacter</taxon>
    </lineage>
</organism>
<dbReference type="InterPro" id="IPR027381">
    <property type="entry name" value="LytR/CpsA/Psr_C"/>
</dbReference>
<feature type="region of interest" description="Disordered" evidence="1">
    <location>
        <begin position="214"/>
        <end position="235"/>
    </location>
</feature>
<evidence type="ECO:0000256" key="2">
    <source>
        <dbReference type="SAM" id="Phobius"/>
    </source>
</evidence>
<feature type="domain" description="LytR/CpsA/Psr regulator C-terminal" evidence="3">
    <location>
        <begin position="108"/>
        <end position="193"/>
    </location>
</feature>
<keyword evidence="2" id="KW-0812">Transmembrane</keyword>
<sequence>MTDQPPHRHETKKSKKNPIEWHGHRIVTENDLDSVFADTGEVERPHIYMRRLRHGVVLVVLVALLAAAVFVAIGINRGDIRIAALEPDLEPTYACPEGPFEVQSPSAITVNLYNSTTIPGLAGTVGEVLTERAFVLGEIGNRTVNRTGMTAIVVAGPEGYANAFTVQRQIPGTTFVEDERADATVDVVVGSGYEGLIAEAELDETPGGLVCVDPTTASAEAESTSGAPESTPAAP</sequence>
<evidence type="ECO:0000313" key="4">
    <source>
        <dbReference type="EMBL" id="MFD1846543.1"/>
    </source>
</evidence>
<dbReference type="Proteomes" id="UP001597307">
    <property type="component" value="Unassembled WGS sequence"/>
</dbReference>
<evidence type="ECO:0000256" key="1">
    <source>
        <dbReference type="SAM" id="MobiDB-lite"/>
    </source>
</evidence>
<keyword evidence="2" id="KW-0472">Membrane</keyword>
<protein>
    <submittedName>
        <fullName evidence="4">LytR C-terminal domain-containing protein</fullName>
    </submittedName>
</protein>
<name>A0ABW4Q768_9MICC</name>
<reference evidence="5" key="1">
    <citation type="journal article" date="2019" name="Int. J. Syst. Evol. Microbiol.">
        <title>The Global Catalogue of Microorganisms (GCM) 10K type strain sequencing project: providing services to taxonomists for standard genome sequencing and annotation.</title>
        <authorList>
            <consortium name="The Broad Institute Genomics Platform"/>
            <consortium name="The Broad Institute Genome Sequencing Center for Infectious Disease"/>
            <person name="Wu L."/>
            <person name="Ma J."/>
        </authorList>
    </citation>
    <scope>NUCLEOTIDE SEQUENCE [LARGE SCALE GENOMIC DNA]</scope>
    <source>
        <strain evidence="5">JCM 11496</strain>
    </source>
</reference>
<gene>
    <name evidence="4" type="ORF">ACFSFX_08030</name>
</gene>
<feature type="transmembrane region" description="Helical" evidence="2">
    <location>
        <begin position="56"/>
        <end position="75"/>
    </location>
</feature>